<dbReference type="Proteomes" id="UP001501326">
    <property type="component" value="Unassembled WGS sequence"/>
</dbReference>
<organism evidence="1 2">
    <name type="scientific">Pedococcus aerophilus</name>
    <dbReference type="NCBI Taxonomy" id="436356"/>
    <lineage>
        <taxon>Bacteria</taxon>
        <taxon>Bacillati</taxon>
        <taxon>Actinomycetota</taxon>
        <taxon>Actinomycetes</taxon>
        <taxon>Micrococcales</taxon>
        <taxon>Intrasporangiaceae</taxon>
        <taxon>Pedococcus</taxon>
    </lineage>
</organism>
<evidence type="ECO:0000313" key="1">
    <source>
        <dbReference type="EMBL" id="GAA2736868.1"/>
    </source>
</evidence>
<proteinExistence type="predicted"/>
<dbReference type="EMBL" id="BAAARN010000001">
    <property type="protein sequence ID" value="GAA2736868.1"/>
    <property type="molecule type" value="Genomic_DNA"/>
</dbReference>
<protein>
    <submittedName>
        <fullName evidence="1">Uncharacterized protein</fullName>
    </submittedName>
</protein>
<dbReference type="RefSeq" id="WP_344193166.1">
    <property type="nucleotide sequence ID" value="NZ_BAAARN010000001.1"/>
</dbReference>
<comment type="caution">
    <text evidence="1">The sequence shown here is derived from an EMBL/GenBank/DDBJ whole genome shotgun (WGS) entry which is preliminary data.</text>
</comment>
<evidence type="ECO:0000313" key="2">
    <source>
        <dbReference type="Proteomes" id="UP001501326"/>
    </source>
</evidence>
<gene>
    <name evidence="1" type="ORF">GCM10009867_22410</name>
</gene>
<sequence length="218" mass="24427">MKTAYTMDRFRRACLQAEPEEYDGRAQLPVRTLDLAPQRLNRFREGLASVLPFLDRVNGPLRTERPVYPLTASLLREYAEPFEALATEVEWKPADIPTGTGRLVIRLARDGERVSPSKDHPDTFEMVLARSDEYRGYLSTTTGCVVGSNAWLVRTLDGDNALALTLVAFGLLFAEDYDAKVLEVEVPVIPAKHEVLSQLLESTGLQLVLREVTHDGDR</sequence>
<name>A0ABP6H8K1_9MICO</name>
<reference evidence="2" key="1">
    <citation type="journal article" date="2019" name="Int. J. Syst. Evol. Microbiol.">
        <title>The Global Catalogue of Microorganisms (GCM) 10K type strain sequencing project: providing services to taxonomists for standard genome sequencing and annotation.</title>
        <authorList>
            <consortium name="The Broad Institute Genomics Platform"/>
            <consortium name="The Broad Institute Genome Sequencing Center for Infectious Disease"/>
            <person name="Wu L."/>
            <person name="Ma J."/>
        </authorList>
    </citation>
    <scope>NUCLEOTIDE SEQUENCE [LARGE SCALE GENOMIC DNA]</scope>
    <source>
        <strain evidence="2">JCM 16378</strain>
    </source>
</reference>
<accession>A0ABP6H8K1</accession>
<keyword evidence="2" id="KW-1185">Reference proteome</keyword>